<dbReference type="Pfam" id="PF00126">
    <property type="entry name" value="HTH_1"/>
    <property type="match status" value="1"/>
</dbReference>
<dbReference type="InterPro" id="IPR000847">
    <property type="entry name" value="LysR_HTH_N"/>
</dbReference>
<keyword evidence="3" id="KW-0238">DNA-binding</keyword>
<keyword evidence="4" id="KW-0804">Transcription</keyword>
<feature type="domain" description="HTH lysR-type" evidence="5">
    <location>
        <begin position="1"/>
        <end position="56"/>
    </location>
</feature>
<organism evidence="6 7">
    <name type="scientific">Streptomyces tateyamensis</name>
    <dbReference type="NCBI Taxonomy" id="565073"/>
    <lineage>
        <taxon>Bacteria</taxon>
        <taxon>Bacillati</taxon>
        <taxon>Actinomycetota</taxon>
        <taxon>Actinomycetes</taxon>
        <taxon>Kitasatosporales</taxon>
        <taxon>Streptomycetaceae</taxon>
        <taxon>Streptomyces</taxon>
    </lineage>
</organism>
<dbReference type="OrthoDB" id="4131546at2"/>
<keyword evidence="2" id="KW-0805">Transcription regulation</keyword>
<dbReference type="Proteomes" id="UP000248039">
    <property type="component" value="Unassembled WGS sequence"/>
</dbReference>
<dbReference type="PROSITE" id="PS50931">
    <property type="entry name" value="HTH_LYSR"/>
    <property type="match status" value="1"/>
</dbReference>
<dbReference type="SUPFAM" id="SSF53850">
    <property type="entry name" value="Periplasmic binding protein-like II"/>
    <property type="match status" value="1"/>
</dbReference>
<dbReference type="PRINTS" id="PR00039">
    <property type="entry name" value="HTHLYSR"/>
</dbReference>
<dbReference type="Gene3D" id="1.10.10.10">
    <property type="entry name" value="Winged helix-like DNA-binding domain superfamily/Winged helix DNA-binding domain"/>
    <property type="match status" value="1"/>
</dbReference>
<evidence type="ECO:0000259" key="5">
    <source>
        <dbReference type="PROSITE" id="PS50931"/>
    </source>
</evidence>
<comment type="similarity">
    <text evidence="1">Belongs to the LysR transcriptional regulatory family.</text>
</comment>
<name>A0A2V4P5I7_9ACTN</name>
<dbReference type="FunFam" id="1.10.10.10:FF:000001">
    <property type="entry name" value="LysR family transcriptional regulator"/>
    <property type="match status" value="1"/>
</dbReference>
<evidence type="ECO:0000313" key="6">
    <source>
        <dbReference type="EMBL" id="PYC78241.1"/>
    </source>
</evidence>
<dbReference type="GO" id="GO:0003700">
    <property type="term" value="F:DNA-binding transcription factor activity"/>
    <property type="evidence" value="ECO:0007669"/>
    <property type="project" value="InterPro"/>
</dbReference>
<dbReference type="PANTHER" id="PTHR30346">
    <property type="entry name" value="TRANSCRIPTIONAL DUAL REGULATOR HCAR-RELATED"/>
    <property type="match status" value="1"/>
</dbReference>
<dbReference type="GO" id="GO:0032993">
    <property type="term" value="C:protein-DNA complex"/>
    <property type="evidence" value="ECO:0007669"/>
    <property type="project" value="TreeGrafter"/>
</dbReference>
<comment type="caution">
    <text evidence="6">The sequence shown here is derived from an EMBL/GenBank/DDBJ whole genome shotgun (WGS) entry which is preliminary data.</text>
</comment>
<dbReference type="Gene3D" id="3.40.190.290">
    <property type="match status" value="1"/>
</dbReference>
<dbReference type="Pfam" id="PF03466">
    <property type="entry name" value="LysR_substrate"/>
    <property type="match status" value="1"/>
</dbReference>
<dbReference type="InterPro" id="IPR036388">
    <property type="entry name" value="WH-like_DNA-bd_sf"/>
</dbReference>
<evidence type="ECO:0000256" key="2">
    <source>
        <dbReference type="ARBA" id="ARBA00023015"/>
    </source>
</evidence>
<accession>A0A2V4P5I7</accession>
<dbReference type="EMBL" id="PYBW01000052">
    <property type="protein sequence ID" value="PYC78241.1"/>
    <property type="molecule type" value="Genomic_DNA"/>
</dbReference>
<evidence type="ECO:0000256" key="4">
    <source>
        <dbReference type="ARBA" id="ARBA00023163"/>
    </source>
</evidence>
<dbReference type="InterPro" id="IPR005119">
    <property type="entry name" value="LysR_subst-bd"/>
</dbReference>
<sequence length="301" mass="31963">MDPHLLRTFVAVLEHRSFSTAASVLGYTQSAVSQHIAALEADLGTRLVERRPVTATAAGTRLMEHAPGLLLRLDAARADLARLHDTRPSRLTVAHTPAAFGPAVAQALERLHHAAHPLELEVRVLGREAVIEEVLTGRADLGLVDGATAPSDPLPLPDLGPTTTLAAAEQELAVLFPDGHPLARRGSVRLTDLTQAHWIDAPDTAIPLDRLRAVCRADGFRARIRHRGTDLHGLAALAAAGHGLAVLPMPLAAALPGVAAVPLTQPRLVHRTELIHPANPTEAARQLAELVADRRPGPQRG</sequence>
<dbReference type="RefSeq" id="WP_110670380.1">
    <property type="nucleotide sequence ID" value="NZ_PYBW01000052.1"/>
</dbReference>
<keyword evidence="7" id="KW-1185">Reference proteome</keyword>
<reference evidence="6 7" key="1">
    <citation type="submission" date="2018-03" db="EMBL/GenBank/DDBJ databases">
        <title>Bioinformatic expansion and discovery of thiopeptide antibiotics.</title>
        <authorList>
            <person name="Schwalen C.J."/>
            <person name="Hudson G.A."/>
            <person name="Mitchell D.A."/>
        </authorList>
    </citation>
    <scope>NUCLEOTIDE SEQUENCE [LARGE SCALE GENOMIC DNA]</scope>
    <source>
        <strain evidence="6 7">ATCC 21389</strain>
    </source>
</reference>
<evidence type="ECO:0000313" key="7">
    <source>
        <dbReference type="Proteomes" id="UP000248039"/>
    </source>
</evidence>
<evidence type="ECO:0000256" key="3">
    <source>
        <dbReference type="ARBA" id="ARBA00023125"/>
    </source>
</evidence>
<dbReference type="InterPro" id="IPR036390">
    <property type="entry name" value="WH_DNA-bd_sf"/>
</dbReference>
<dbReference type="SUPFAM" id="SSF46785">
    <property type="entry name" value="Winged helix' DNA-binding domain"/>
    <property type="match status" value="1"/>
</dbReference>
<evidence type="ECO:0000256" key="1">
    <source>
        <dbReference type="ARBA" id="ARBA00009437"/>
    </source>
</evidence>
<dbReference type="PANTHER" id="PTHR30346:SF29">
    <property type="entry name" value="LYSR SUBSTRATE-BINDING"/>
    <property type="match status" value="1"/>
</dbReference>
<protein>
    <submittedName>
        <fullName evidence="6">LysR family transcriptional regulator</fullName>
    </submittedName>
</protein>
<gene>
    <name evidence="6" type="ORF">C7C46_16535</name>
</gene>
<dbReference type="AlphaFoldDB" id="A0A2V4P5I7"/>
<proteinExistence type="inferred from homology"/>
<dbReference type="GO" id="GO:0003677">
    <property type="term" value="F:DNA binding"/>
    <property type="evidence" value="ECO:0007669"/>
    <property type="project" value="UniProtKB-KW"/>
</dbReference>